<evidence type="ECO:0000256" key="1">
    <source>
        <dbReference type="SAM" id="MobiDB-lite"/>
    </source>
</evidence>
<sequence length="258" mass="27592">MADFGIGSVMGGGFSGLGGFGAGFMEHKSPTTVLPKLVEPAQIGDYLECDVILSRTTDFSAEVTEYPVEDGFSISDHCIRKPLKLQLEVLFTPTPVTWWNAAFGGKLHTLNRVINAIMDIWKKGEPVTIKLVDAIYEDMVLTSAPMPRKAEDGYCYRCTLQFTHVRRVTQRTEDIPEDGCNADASGKAGQTGKDGGLASTQEIGTGMRTVEPDTSGGSILSTNNIDLSQFGSVGVGLEATAYMAMATISSSMGGGMLW</sequence>
<dbReference type="Pfam" id="PF21821">
    <property type="entry name" value="Dit_like"/>
    <property type="match status" value="1"/>
</dbReference>
<dbReference type="EMBL" id="BK015938">
    <property type="protein sequence ID" value="DAF86152.1"/>
    <property type="molecule type" value="Genomic_DNA"/>
</dbReference>
<proteinExistence type="predicted"/>
<feature type="region of interest" description="Disordered" evidence="1">
    <location>
        <begin position="176"/>
        <end position="197"/>
    </location>
</feature>
<feature type="domain" description="Dit-like phage tail protein N-terminal" evidence="2">
    <location>
        <begin position="50"/>
        <end position="175"/>
    </location>
</feature>
<accession>A0A8S5TVE9</accession>
<reference evidence="3" key="1">
    <citation type="journal article" date="2021" name="Proc. Natl. Acad. Sci. U.S.A.">
        <title>A Catalog of Tens of Thousands of Viruses from Human Metagenomes Reveals Hidden Associations with Chronic Diseases.</title>
        <authorList>
            <person name="Tisza M.J."/>
            <person name="Buck C.B."/>
        </authorList>
    </citation>
    <scope>NUCLEOTIDE SEQUENCE</scope>
    <source>
        <strain evidence="3">Ct17M4</strain>
    </source>
</reference>
<evidence type="ECO:0000259" key="2">
    <source>
        <dbReference type="Pfam" id="PF21821"/>
    </source>
</evidence>
<evidence type="ECO:0000313" key="3">
    <source>
        <dbReference type="EMBL" id="DAF86152.1"/>
    </source>
</evidence>
<name>A0A8S5TVE9_9CAUD</name>
<dbReference type="InterPro" id="IPR048494">
    <property type="entry name" value="Dit-like_N"/>
</dbReference>
<organism evidence="3">
    <name type="scientific">Myoviridae sp. ct17M4</name>
    <dbReference type="NCBI Taxonomy" id="2825016"/>
    <lineage>
        <taxon>Viruses</taxon>
        <taxon>Duplodnaviria</taxon>
        <taxon>Heunggongvirae</taxon>
        <taxon>Uroviricota</taxon>
        <taxon>Caudoviricetes</taxon>
    </lineage>
</organism>
<protein>
    <recommendedName>
        <fullName evidence="2">Dit-like phage tail protein N-terminal domain-containing protein</fullName>
    </recommendedName>
</protein>